<dbReference type="SUPFAM" id="SSF48264">
    <property type="entry name" value="Cytochrome P450"/>
    <property type="match status" value="1"/>
</dbReference>
<comment type="caution">
    <text evidence="3">The sequence shown here is derived from an EMBL/GenBank/DDBJ whole genome shotgun (WGS) entry which is preliminary data.</text>
</comment>
<dbReference type="EMBL" id="PDJK01000002">
    <property type="protein sequence ID" value="PFG48893.1"/>
    <property type="molecule type" value="Genomic_DNA"/>
</dbReference>
<sequence length="423" mass="46953">MPSAEIADPDTYVTGVPHELLARLRRETPVARIGDFWAVFRHADVRQVLRNPALFSSQAGGTQIRDPATADDLRYVRRMMLNMDPPEHGRLRGLLTKAFTPRAIARLTERIEGWAAGLVEAVADRGECDFAKDVAADLPLLTLAEVFGIPERDRRLMFDWSNRVIGYQDAEYAASATVRAEDVTELAKAALAVRPAPGPGGTMPDPRTRAGMPDLYAYAHALGEHKRAHPGDDVMSNLMRHVGDDGGRVSIEEFENLFWLFSVAGNETLRNGLPGGMAALLAHPAQYRRLIEDRSLLPGAVEEMLRWWTPVMNFRRTAVRGARLSDVDINPGDKVVVWFSSANRDETVFPDPATFDVTRAPGEHLTFGHGPHFCLGANLARVQMRALFAAVLDRLGEVRLAGEPRRLRSNFQNGLKSLPIRWD</sequence>
<evidence type="ECO:0000313" key="3">
    <source>
        <dbReference type="EMBL" id="PFG48893.1"/>
    </source>
</evidence>
<dbReference type="Proteomes" id="UP000243542">
    <property type="component" value="Unassembled WGS sequence"/>
</dbReference>
<accession>A0A2A9FD72</accession>
<name>A0A2A9FD72_9PSEU</name>
<dbReference type="InterPro" id="IPR001128">
    <property type="entry name" value="Cyt_P450"/>
</dbReference>
<dbReference type="GO" id="GO:0020037">
    <property type="term" value="F:heme binding"/>
    <property type="evidence" value="ECO:0007669"/>
    <property type="project" value="InterPro"/>
</dbReference>
<evidence type="ECO:0000313" key="4">
    <source>
        <dbReference type="Proteomes" id="UP000243542"/>
    </source>
</evidence>
<dbReference type="Pfam" id="PF00067">
    <property type="entry name" value="p450"/>
    <property type="match status" value="1"/>
</dbReference>
<dbReference type="GO" id="GO:0006707">
    <property type="term" value="P:cholesterol catabolic process"/>
    <property type="evidence" value="ECO:0007669"/>
    <property type="project" value="TreeGrafter"/>
</dbReference>
<dbReference type="GO" id="GO:0036199">
    <property type="term" value="F:cholest-4-en-3-one 26-monooxygenase activity"/>
    <property type="evidence" value="ECO:0007669"/>
    <property type="project" value="TreeGrafter"/>
</dbReference>
<keyword evidence="2" id="KW-0479">Metal-binding</keyword>
<protein>
    <submittedName>
        <fullName evidence="3">Cytochrome P450</fullName>
    </submittedName>
</protein>
<dbReference type="PROSITE" id="PS00086">
    <property type="entry name" value="CYTOCHROME_P450"/>
    <property type="match status" value="1"/>
</dbReference>
<keyword evidence="2" id="KW-0503">Monooxygenase</keyword>
<dbReference type="RefSeq" id="WP_098512892.1">
    <property type="nucleotide sequence ID" value="NZ_JBIAKZ010000001.1"/>
</dbReference>
<keyword evidence="2" id="KW-0349">Heme</keyword>
<dbReference type="PANTHER" id="PTHR46696:SF4">
    <property type="entry name" value="BIOTIN BIOSYNTHESIS CYTOCHROME P450"/>
    <property type="match status" value="1"/>
</dbReference>
<reference evidence="3 4" key="1">
    <citation type="submission" date="2017-10" db="EMBL/GenBank/DDBJ databases">
        <title>Sequencing the genomes of 1000 actinobacteria strains.</title>
        <authorList>
            <person name="Klenk H.-P."/>
        </authorList>
    </citation>
    <scope>NUCLEOTIDE SEQUENCE [LARGE SCALE GENOMIC DNA]</scope>
    <source>
        <strain evidence="3 4">DSM 46092</strain>
    </source>
</reference>
<proteinExistence type="inferred from homology"/>
<keyword evidence="4" id="KW-1185">Reference proteome</keyword>
<evidence type="ECO:0000256" key="1">
    <source>
        <dbReference type="ARBA" id="ARBA00010617"/>
    </source>
</evidence>
<dbReference type="Gene3D" id="1.10.630.10">
    <property type="entry name" value="Cytochrome P450"/>
    <property type="match status" value="1"/>
</dbReference>
<gene>
    <name evidence="3" type="ORF">ATK36_4011</name>
</gene>
<dbReference type="CDD" id="cd11033">
    <property type="entry name" value="CYP142-like"/>
    <property type="match status" value="1"/>
</dbReference>
<comment type="similarity">
    <text evidence="1 2">Belongs to the cytochrome P450 family.</text>
</comment>
<dbReference type="InterPro" id="IPR036396">
    <property type="entry name" value="Cyt_P450_sf"/>
</dbReference>
<dbReference type="GO" id="GO:0005506">
    <property type="term" value="F:iron ion binding"/>
    <property type="evidence" value="ECO:0007669"/>
    <property type="project" value="InterPro"/>
</dbReference>
<evidence type="ECO:0000256" key="2">
    <source>
        <dbReference type="RuleBase" id="RU000461"/>
    </source>
</evidence>
<keyword evidence="2" id="KW-0408">Iron</keyword>
<dbReference type="PANTHER" id="PTHR46696">
    <property type="entry name" value="P450, PUTATIVE (EUROFUNG)-RELATED"/>
    <property type="match status" value="1"/>
</dbReference>
<dbReference type="PRINTS" id="PR00359">
    <property type="entry name" value="BP450"/>
</dbReference>
<dbReference type="InterPro" id="IPR017972">
    <property type="entry name" value="Cyt_P450_CS"/>
</dbReference>
<keyword evidence="2" id="KW-0560">Oxidoreductase</keyword>
<organism evidence="3 4">
    <name type="scientific">Amycolatopsis sulphurea</name>
    <dbReference type="NCBI Taxonomy" id="76022"/>
    <lineage>
        <taxon>Bacteria</taxon>
        <taxon>Bacillati</taxon>
        <taxon>Actinomycetota</taxon>
        <taxon>Actinomycetes</taxon>
        <taxon>Pseudonocardiales</taxon>
        <taxon>Pseudonocardiaceae</taxon>
        <taxon>Amycolatopsis</taxon>
    </lineage>
</organism>
<dbReference type="AlphaFoldDB" id="A0A2A9FD72"/>
<dbReference type="GO" id="GO:0008395">
    <property type="term" value="F:steroid hydroxylase activity"/>
    <property type="evidence" value="ECO:0007669"/>
    <property type="project" value="TreeGrafter"/>
</dbReference>
<dbReference type="InterPro" id="IPR002397">
    <property type="entry name" value="Cyt_P450_B"/>
</dbReference>